<sequence length="103" mass="11238">MSIRVPQSFSFFHCRLFFCLRRSGFVIGVREIGFGARPNFLYAGKPLTSRIQDPPTGKRAAGEEGEDGAESIGPAPVLTRPRWLGGSKPPDAFEKRLVGKSAS</sequence>
<accession>A0A4Z2E8C0</accession>
<organism evidence="2 3">
    <name type="scientific">Liparis tanakae</name>
    <name type="common">Tanaka's snailfish</name>
    <dbReference type="NCBI Taxonomy" id="230148"/>
    <lineage>
        <taxon>Eukaryota</taxon>
        <taxon>Metazoa</taxon>
        <taxon>Chordata</taxon>
        <taxon>Craniata</taxon>
        <taxon>Vertebrata</taxon>
        <taxon>Euteleostomi</taxon>
        <taxon>Actinopterygii</taxon>
        <taxon>Neopterygii</taxon>
        <taxon>Teleostei</taxon>
        <taxon>Neoteleostei</taxon>
        <taxon>Acanthomorphata</taxon>
        <taxon>Eupercaria</taxon>
        <taxon>Perciformes</taxon>
        <taxon>Cottioidei</taxon>
        <taxon>Cottales</taxon>
        <taxon>Liparidae</taxon>
        <taxon>Liparis</taxon>
    </lineage>
</organism>
<name>A0A4Z2E8C0_9TELE</name>
<evidence type="ECO:0000256" key="1">
    <source>
        <dbReference type="SAM" id="MobiDB-lite"/>
    </source>
</evidence>
<gene>
    <name evidence="2" type="ORF">EYF80_065054</name>
</gene>
<dbReference type="Proteomes" id="UP000314294">
    <property type="component" value="Unassembled WGS sequence"/>
</dbReference>
<protein>
    <submittedName>
        <fullName evidence="2">Uncharacterized protein</fullName>
    </submittedName>
</protein>
<feature type="region of interest" description="Disordered" evidence="1">
    <location>
        <begin position="47"/>
        <end position="103"/>
    </location>
</feature>
<evidence type="ECO:0000313" key="3">
    <source>
        <dbReference type="Proteomes" id="UP000314294"/>
    </source>
</evidence>
<proteinExistence type="predicted"/>
<reference evidence="2 3" key="1">
    <citation type="submission" date="2019-03" db="EMBL/GenBank/DDBJ databases">
        <title>First draft genome of Liparis tanakae, snailfish: a comprehensive survey of snailfish specific genes.</title>
        <authorList>
            <person name="Kim W."/>
            <person name="Song I."/>
            <person name="Jeong J.-H."/>
            <person name="Kim D."/>
            <person name="Kim S."/>
            <person name="Ryu S."/>
            <person name="Song J.Y."/>
            <person name="Lee S.K."/>
        </authorList>
    </citation>
    <scope>NUCLEOTIDE SEQUENCE [LARGE SCALE GENOMIC DNA]</scope>
    <source>
        <tissue evidence="2">Muscle</tissue>
    </source>
</reference>
<comment type="caution">
    <text evidence="2">The sequence shown here is derived from an EMBL/GenBank/DDBJ whole genome shotgun (WGS) entry which is preliminary data.</text>
</comment>
<keyword evidence="3" id="KW-1185">Reference proteome</keyword>
<dbReference type="AlphaFoldDB" id="A0A4Z2E8C0"/>
<dbReference type="EMBL" id="SRLO01014185">
    <property type="protein sequence ID" value="TNN24820.1"/>
    <property type="molecule type" value="Genomic_DNA"/>
</dbReference>
<evidence type="ECO:0000313" key="2">
    <source>
        <dbReference type="EMBL" id="TNN24820.1"/>
    </source>
</evidence>